<evidence type="ECO:0000313" key="1">
    <source>
        <dbReference type="EMBL" id="PON52441.1"/>
    </source>
</evidence>
<reference evidence="2" key="1">
    <citation type="submission" date="2016-06" db="EMBL/GenBank/DDBJ databases">
        <title>Parallel loss of symbiosis genes in relatives of nitrogen-fixing non-legume Parasponia.</title>
        <authorList>
            <person name="Van Velzen R."/>
            <person name="Holmer R."/>
            <person name="Bu F."/>
            <person name="Rutten L."/>
            <person name="Van Zeijl A."/>
            <person name="Liu W."/>
            <person name="Santuari L."/>
            <person name="Cao Q."/>
            <person name="Sharma T."/>
            <person name="Shen D."/>
            <person name="Roswanjaya Y."/>
            <person name="Wardhani T."/>
            <person name="Kalhor M.S."/>
            <person name="Jansen J."/>
            <person name="Van den Hoogen J."/>
            <person name="Gungor B."/>
            <person name="Hartog M."/>
            <person name="Hontelez J."/>
            <person name="Verver J."/>
            <person name="Yang W.-C."/>
            <person name="Schijlen E."/>
            <person name="Repin R."/>
            <person name="Schilthuizen M."/>
            <person name="Schranz E."/>
            <person name="Heidstra R."/>
            <person name="Miyata K."/>
            <person name="Fedorova E."/>
            <person name="Kohlen W."/>
            <person name="Bisseling T."/>
            <person name="Smit S."/>
            <person name="Geurts R."/>
        </authorList>
    </citation>
    <scope>NUCLEOTIDE SEQUENCE [LARGE SCALE GENOMIC DNA]</scope>
    <source>
        <strain evidence="2">cv. RG33-2</strain>
    </source>
</reference>
<comment type="caution">
    <text evidence="1">The sequence shown here is derived from an EMBL/GenBank/DDBJ whole genome shotgun (WGS) entry which is preliminary data.</text>
</comment>
<sequence length="56" mass="6980">MRRAMRAEMEQVHERIDRIENTRVEQPQIAPNMRRRGRFQPREVRVEDEEYYGDTF</sequence>
<organism evidence="1 2">
    <name type="scientific">Trema orientale</name>
    <name type="common">Charcoal tree</name>
    <name type="synonym">Celtis orientalis</name>
    <dbReference type="NCBI Taxonomy" id="63057"/>
    <lineage>
        <taxon>Eukaryota</taxon>
        <taxon>Viridiplantae</taxon>
        <taxon>Streptophyta</taxon>
        <taxon>Embryophyta</taxon>
        <taxon>Tracheophyta</taxon>
        <taxon>Spermatophyta</taxon>
        <taxon>Magnoliopsida</taxon>
        <taxon>eudicotyledons</taxon>
        <taxon>Gunneridae</taxon>
        <taxon>Pentapetalae</taxon>
        <taxon>rosids</taxon>
        <taxon>fabids</taxon>
        <taxon>Rosales</taxon>
        <taxon>Cannabaceae</taxon>
        <taxon>Trema</taxon>
    </lineage>
</organism>
<dbReference type="EMBL" id="JXTC01000457">
    <property type="protein sequence ID" value="PON52441.1"/>
    <property type="molecule type" value="Genomic_DNA"/>
</dbReference>
<name>A0A2P5BUH9_TREOI</name>
<accession>A0A2P5BUH9</accession>
<evidence type="ECO:0000313" key="2">
    <source>
        <dbReference type="Proteomes" id="UP000237000"/>
    </source>
</evidence>
<dbReference type="Proteomes" id="UP000237000">
    <property type="component" value="Unassembled WGS sequence"/>
</dbReference>
<dbReference type="InParanoid" id="A0A2P5BUH9"/>
<dbReference type="AlphaFoldDB" id="A0A2P5BUH9"/>
<keyword evidence="2" id="KW-1185">Reference proteome</keyword>
<proteinExistence type="predicted"/>
<protein>
    <submittedName>
        <fullName evidence="1">Uncharacterized protein</fullName>
    </submittedName>
</protein>
<gene>
    <name evidence="1" type="ORF">TorRG33x02_308230</name>
</gene>
<feature type="non-terminal residue" evidence="1">
    <location>
        <position position="56"/>
    </location>
</feature>
<dbReference type="OrthoDB" id="1802496at2759"/>